<name>A0A2J6SJ13_9HELO</name>
<protein>
    <recommendedName>
        <fullName evidence="2">2EXR domain-containing protein</fullName>
    </recommendedName>
</protein>
<evidence type="ECO:0000313" key="4">
    <source>
        <dbReference type="Proteomes" id="UP000235371"/>
    </source>
</evidence>
<dbReference type="OrthoDB" id="3551986at2759"/>
<dbReference type="EMBL" id="KZ613913">
    <property type="protein sequence ID" value="PMD50741.1"/>
    <property type="molecule type" value="Genomic_DNA"/>
</dbReference>
<sequence length="390" mass="43764">MASHEALTNDIRIGVTAGTNVPEEVEQSHLTNQLLQFAQAAPVSIIRIPADVFTSLLQSLNGLQSSIADLKNENRELKHCHKTFQSSISNLNGEVRELREAQSQANHNVQKLQLHSGMDFALFPKLPPETQRIIWGHCANISRVVGVKAIVDRRSGEWVLVPTTLRCQLLAVCKEARSEASKIILPLKIFCVHGLENMKVPEIFLNPATDIVWLTTRLQNSPYTGVEDLVMCRIGGKPHQKLATKVALPYDCWHEMMATDNLGIMGRLQILGTEEVILVVGDDSASKSPDIVFVEPKKTLKSRSEFLEEIGFLNDDITWEEKNEAEMKFLTAFQAERAVARHQYFLSTGLRNADDVDYNAMGLYHFSTRTVKSIRYVQATTMTELRKARG</sequence>
<dbReference type="Pfam" id="PF20150">
    <property type="entry name" value="2EXR"/>
    <property type="match status" value="1"/>
</dbReference>
<dbReference type="RefSeq" id="XP_024727645.1">
    <property type="nucleotide sequence ID" value="XM_024871509.1"/>
</dbReference>
<proteinExistence type="predicted"/>
<dbReference type="Proteomes" id="UP000235371">
    <property type="component" value="Unassembled WGS sequence"/>
</dbReference>
<keyword evidence="1" id="KW-0175">Coiled coil</keyword>
<dbReference type="InParanoid" id="A0A2J6SJ13"/>
<feature type="domain" description="2EXR" evidence="2">
    <location>
        <begin position="120"/>
        <end position="212"/>
    </location>
</feature>
<dbReference type="GeneID" id="36579591"/>
<dbReference type="Gene3D" id="1.20.5.340">
    <property type="match status" value="1"/>
</dbReference>
<organism evidence="3 4">
    <name type="scientific">Hyaloscypha bicolor E</name>
    <dbReference type="NCBI Taxonomy" id="1095630"/>
    <lineage>
        <taxon>Eukaryota</taxon>
        <taxon>Fungi</taxon>
        <taxon>Dikarya</taxon>
        <taxon>Ascomycota</taxon>
        <taxon>Pezizomycotina</taxon>
        <taxon>Leotiomycetes</taxon>
        <taxon>Helotiales</taxon>
        <taxon>Hyaloscyphaceae</taxon>
        <taxon>Hyaloscypha</taxon>
        <taxon>Hyaloscypha bicolor</taxon>
    </lineage>
</organism>
<evidence type="ECO:0000256" key="1">
    <source>
        <dbReference type="SAM" id="Coils"/>
    </source>
</evidence>
<keyword evidence="4" id="KW-1185">Reference proteome</keyword>
<evidence type="ECO:0000313" key="3">
    <source>
        <dbReference type="EMBL" id="PMD50741.1"/>
    </source>
</evidence>
<gene>
    <name evidence="3" type="ORF">K444DRAFT_275953</name>
</gene>
<evidence type="ECO:0000259" key="2">
    <source>
        <dbReference type="Pfam" id="PF20150"/>
    </source>
</evidence>
<feature type="coiled-coil region" evidence="1">
    <location>
        <begin position="60"/>
        <end position="115"/>
    </location>
</feature>
<reference evidence="3 4" key="1">
    <citation type="submission" date="2016-04" db="EMBL/GenBank/DDBJ databases">
        <title>A degradative enzymes factory behind the ericoid mycorrhizal symbiosis.</title>
        <authorList>
            <consortium name="DOE Joint Genome Institute"/>
            <person name="Martino E."/>
            <person name="Morin E."/>
            <person name="Grelet G."/>
            <person name="Kuo A."/>
            <person name="Kohler A."/>
            <person name="Daghino S."/>
            <person name="Barry K."/>
            <person name="Choi C."/>
            <person name="Cichocki N."/>
            <person name="Clum A."/>
            <person name="Copeland A."/>
            <person name="Hainaut M."/>
            <person name="Haridas S."/>
            <person name="Labutti K."/>
            <person name="Lindquist E."/>
            <person name="Lipzen A."/>
            <person name="Khouja H.-R."/>
            <person name="Murat C."/>
            <person name="Ohm R."/>
            <person name="Olson A."/>
            <person name="Spatafora J."/>
            <person name="Veneault-Fourrey C."/>
            <person name="Henrissat B."/>
            <person name="Grigoriev I."/>
            <person name="Martin F."/>
            <person name="Perotto S."/>
        </authorList>
    </citation>
    <scope>NUCLEOTIDE SEQUENCE [LARGE SCALE GENOMIC DNA]</scope>
    <source>
        <strain evidence="3 4">E</strain>
    </source>
</reference>
<accession>A0A2J6SJ13</accession>
<dbReference type="InterPro" id="IPR045518">
    <property type="entry name" value="2EXR"/>
</dbReference>
<dbReference type="AlphaFoldDB" id="A0A2J6SJ13"/>